<dbReference type="AlphaFoldDB" id="A0A1G4PRI7"/>
<proteinExistence type="predicted"/>
<protein>
    <submittedName>
        <fullName evidence="1">Uncharacterized protein</fullName>
    </submittedName>
</protein>
<evidence type="ECO:0000313" key="2">
    <source>
        <dbReference type="Proteomes" id="UP000199542"/>
    </source>
</evidence>
<dbReference type="EMBL" id="FMTM01000001">
    <property type="protein sequence ID" value="SCW34954.1"/>
    <property type="molecule type" value="Genomic_DNA"/>
</dbReference>
<sequence length="123" mass="13876">MRRMWPEEFNSILDGAEEVTLTLPAVVHEDGSPSEAISRQALKVRIPMEDYERIWPLAEARYRLGGKFAGKAITLITTNPHYHAWHPADGGSIENTSDSGRHYRTNYIVAHFLLDDVRETAAA</sequence>
<name>A0A1G4PRI7_9HYPH</name>
<reference evidence="1 2" key="1">
    <citation type="submission" date="2016-10" db="EMBL/GenBank/DDBJ databases">
        <authorList>
            <person name="de Groot N.N."/>
        </authorList>
    </citation>
    <scope>NUCLEOTIDE SEQUENCE [LARGE SCALE GENOMIC DNA]</scope>
    <source>
        <strain evidence="1 2">CGMCC 1.3401</strain>
    </source>
</reference>
<dbReference type="Proteomes" id="UP000199542">
    <property type="component" value="Unassembled WGS sequence"/>
</dbReference>
<organism evidence="1 2">
    <name type="scientific">Rhizobium mongolense subsp. loessense</name>
    <dbReference type="NCBI Taxonomy" id="158890"/>
    <lineage>
        <taxon>Bacteria</taxon>
        <taxon>Pseudomonadati</taxon>
        <taxon>Pseudomonadota</taxon>
        <taxon>Alphaproteobacteria</taxon>
        <taxon>Hyphomicrobiales</taxon>
        <taxon>Rhizobiaceae</taxon>
        <taxon>Rhizobium/Agrobacterium group</taxon>
        <taxon>Rhizobium</taxon>
    </lineage>
</organism>
<accession>A0A1G4PRI7</accession>
<evidence type="ECO:0000313" key="1">
    <source>
        <dbReference type="EMBL" id="SCW34954.1"/>
    </source>
</evidence>
<gene>
    <name evidence="1" type="ORF">SAMN02927900_00889</name>
</gene>
<dbReference type="RefSeq" id="WP_092583686.1">
    <property type="nucleotide sequence ID" value="NZ_FMTM01000001.1"/>
</dbReference>